<dbReference type="InterPro" id="IPR005844">
    <property type="entry name" value="A-D-PHexomutase_a/b/a-I"/>
</dbReference>
<keyword evidence="2" id="KW-0479">Metal-binding</keyword>
<dbReference type="SUPFAM" id="SSF53738">
    <property type="entry name" value="Phosphoglucomutase, first 3 domains"/>
    <property type="match status" value="2"/>
</dbReference>
<dbReference type="PANTHER" id="PTHR45745:SF1">
    <property type="entry name" value="PHOSPHOGLUCOMUTASE 2B-RELATED"/>
    <property type="match status" value="1"/>
</dbReference>
<evidence type="ECO:0000256" key="1">
    <source>
        <dbReference type="ARBA" id="ARBA00010231"/>
    </source>
</evidence>
<proteinExistence type="inferred from homology"/>
<keyword evidence="3" id="KW-0460">Magnesium</keyword>
<dbReference type="EMBL" id="MPTB01000007">
    <property type="protein sequence ID" value="OMD50355.1"/>
    <property type="molecule type" value="Genomic_DNA"/>
</dbReference>
<organism evidence="6 7">
    <name type="scientific">Paenibacillus borealis</name>
    <dbReference type="NCBI Taxonomy" id="160799"/>
    <lineage>
        <taxon>Bacteria</taxon>
        <taxon>Bacillati</taxon>
        <taxon>Bacillota</taxon>
        <taxon>Bacilli</taxon>
        <taxon>Bacillales</taxon>
        <taxon>Paenibacillaceae</taxon>
        <taxon>Paenibacillus</taxon>
    </lineage>
</organism>
<dbReference type="RefSeq" id="WP_076109979.1">
    <property type="nucleotide sequence ID" value="NZ_MPTB01000007.1"/>
</dbReference>
<accession>A0ABX3HK24</accession>
<dbReference type="Proteomes" id="UP000187412">
    <property type="component" value="Unassembled WGS sequence"/>
</dbReference>
<evidence type="ECO:0000256" key="3">
    <source>
        <dbReference type="ARBA" id="ARBA00022842"/>
    </source>
</evidence>
<feature type="domain" description="Alpha-D-phosphohexomutase alpha/beta/alpha" evidence="5">
    <location>
        <begin position="54"/>
        <end position="186"/>
    </location>
</feature>
<keyword evidence="4" id="KW-0413">Isomerase</keyword>
<evidence type="ECO:0000256" key="2">
    <source>
        <dbReference type="ARBA" id="ARBA00022723"/>
    </source>
</evidence>
<comment type="caution">
    <text evidence="6">The sequence shown here is derived from an EMBL/GenBank/DDBJ whole genome shotgun (WGS) entry which is preliminary data.</text>
</comment>
<dbReference type="PANTHER" id="PTHR45745">
    <property type="entry name" value="PHOSPHOMANNOMUTASE 45A"/>
    <property type="match status" value="1"/>
</dbReference>
<dbReference type="InterPro" id="IPR016055">
    <property type="entry name" value="A-D-PHexomutase_a/b/a-I/II/III"/>
</dbReference>
<dbReference type="Pfam" id="PF02878">
    <property type="entry name" value="PGM_PMM_I"/>
    <property type="match status" value="1"/>
</dbReference>
<evidence type="ECO:0000256" key="4">
    <source>
        <dbReference type="ARBA" id="ARBA00023235"/>
    </source>
</evidence>
<protein>
    <recommendedName>
        <fullName evidence="5">Alpha-D-phosphohexomutase alpha/beta/alpha domain-containing protein</fullName>
    </recommendedName>
</protein>
<evidence type="ECO:0000259" key="5">
    <source>
        <dbReference type="Pfam" id="PF02878"/>
    </source>
</evidence>
<keyword evidence="7" id="KW-1185">Reference proteome</keyword>
<reference evidence="6 7" key="1">
    <citation type="submission" date="2016-10" db="EMBL/GenBank/DDBJ databases">
        <title>Paenibacillus species isolates.</title>
        <authorList>
            <person name="Beno S.M."/>
        </authorList>
    </citation>
    <scope>NUCLEOTIDE SEQUENCE [LARGE SCALE GENOMIC DNA]</scope>
    <source>
        <strain evidence="6 7">FSL H7-0744</strain>
    </source>
</reference>
<dbReference type="Gene3D" id="3.40.120.10">
    <property type="entry name" value="Alpha-D-Glucose-1,6-Bisphosphate, subunit A, domain 3"/>
    <property type="match status" value="2"/>
</dbReference>
<comment type="similarity">
    <text evidence="1">Belongs to the phosphohexose mutase family.</text>
</comment>
<evidence type="ECO:0000313" key="6">
    <source>
        <dbReference type="EMBL" id="OMD50355.1"/>
    </source>
</evidence>
<gene>
    <name evidence="6" type="ORF">BSK56_07425</name>
</gene>
<sequence>MHAIADQLEEIVQRRYNRWKNAELPAYLSKELNELKSAEIIDRFYQDLQLEDHGIYGITGVGTNRMNIFTIRRVCRGLAEEIKSRGFAAGQRGIAIGYDSTSFSKGLAEQAALVLANHEVKCYLFRQPSPAGELAFAVRYLHAAGGLLMSSGGEASGYSGCTLYDEHGMPVETETNLRVASYMEQWEDGLHIGLMNVEEAARTGRLVFTGEEVASAYLEDVDRIPVSREINQIMGASVRILYIQPGQEEAGLLRSTLLRSGFTSVHVVQDPKLQSAKSSSQYFELYDWRLANEAAAEMNADLILAFNPQYSELALSIKTEMGKYLVLSHSETAALLLHYLLRQKNNRGGSTAGGVLLKSFFTSDLASAIARKEGIKTINVTGGFGGGASLGKFCRSGNLPFLFGYDEDGGFAVGGSIAGSDAIQYAVLIAEMSAYFKSRGRTLGKELLDLYAEHGWFADDRIELTYRGLEGRQRVSFIMGRLSKDALRVVGGLKVEQLYDFRAREHIQLAKGKHLALDMPRYDALKFIMEDGSWYGLRPVSAQPGIQLFLGSHASDSLASRRKLAAIRSDVLFMLESML</sequence>
<name>A0ABX3HK24_PAEBO</name>
<evidence type="ECO:0000313" key="7">
    <source>
        <dbReference type="Proteomes" id="UP000187412"/>
    </source>
</evidence>